<comment type="caution">
    <text evidence="15">The sequence shown here is derived from an EMBL/GenBank/DDBJ whole genome shotgun (WGS) entry which is preliminary data.</text>
</comment>
<dbReference type="Pfam" id="PF13091">
    <property type="entry name" value="PLDc_2"/>
    <property type="match status" value="2"/>
</dbReference>
<evidence type="ECO:0000256" key="5">
    <source>
        <dbReference type="ARBA" id="ARBA00022692"/>
    </source>
</evidence>
<keyword evidence="7 13" id="KW-1133">Transmembrane helix</keyword>
<dbReference type="NCBIfam" id="TIGR04265">
    <property type="entry name" value="bac_cardiolipin"/>
    <property type="match status" value="1"/>
</dbReference>
<dbReference type="GO" id="GO:0032049">
    <property type="term" value="P:cardiolipin biosynthetic process"/>
    <property type="evidence" value="ECO:0007669"/>
    <property type="project" value="UniProtKB-UniRule"/>
</dbReference>
<proteinExistence type="predicted"/>
<keyword evidence="10" id="KW-0594">Phospholipid biosynthesis</keyword>
<keyword evidence="11" id="KW-1208">Phospholipid metabolism</keyword>
<evidence type="ECO:0000256" key="8">
    <source>
        <dbReference type="ARBA" id="ARBA00023098"/>
    </source>
</evidence>
<dbReference type="OrthoDB" id="9762009at2"/>
<evidence type="ECO:0000256" key="9">
    <source>
        <dbReference type="ARBA" id="ARBA00023136"/>
    </source>
</evidence>
<dbReference type="PROSITE" id="PS50035">
    <property type="entry name" value="PLD"/>
    <property type="match status" value="2"/>
</dbReference>
<dbReference type="FunFam" id="3.30.870.10:FF:000014">
    <property type="entry name" value="Cardiolipin synthase"/>
    <property type="match status" value="1"/>
</dbReference>
<keyword evidence="3" id="KW-0444">Lipid biosynthesis</keyword>
<protein>
    <recommendedName>
        <fullName evidence="12">Cardiolipin synthase</fullName>
        <ecNumber evidence="12">2.7.8.-</ecNumber>
    </recommendedName>
</protein>
<dbReference type="AlphaFoldDB" id="A0A2S8GL35"/>
<dbReference type="PANTHER" id="PTHR21248:SF22">
    <property type="entry name" value="PHOSPHOLIPASE D"/>
    <property type="match status" value="1"/>
</dbReference>
<evidence type="ECO:0000313" key="15">
    <source>
        <dbReference type="EMBL" id="PQO44734.1"/>
    </source>
</evidence>
<feature type="transmembrane region" description="Helical" evidence="13">
    <location>
        <begin position="6"/>
        <end position="23"/>
    </location>
</feature>
<dbReference type="InterPro" id="IPR025202">
    <property type="entry name" value="PLD-like_dom"/>
</dbReference>
<dbReference type="GO" id="GO:0008808">
    <property type="term" value="F:cardiolipin synthase activity"/>
    <property type="evidence" value="ECO:0007669"/>
    <property type="project" value="UniProtKB-UniRule"/>
</dbReference>
<evidence type="ECO:0000313" key="16">
    <source>
        <dbReference type="Proteomes" id="UP000237819"/>
    </source>
</evidence>
<dbReference type="Pfam" id="PF13396">
    <property type="entry name" value="PLDc_N"/>
    <property type="match status" value="1"/>
</dbReference>
<feature type="domain" description="PLD phosphodiesterase" evidence="14">
    <location>
        <begin position="212"/>
        <end position="239"/>
    </location>
</feature>
<comment type="subcellular location">
    <subcellularLocation>
        <location evidence="1">Cell membrane</location>
        <topology evidence="1">Multi-pass membrane protein</topology>
    </subcellularLocation>
</comment>
<dbReference type="CDD" id="cd09161">
    <property type="entry name" value="PLDc_PaCLS_like_2"/>
    <property type="match status" value="1"/>
</dbReference>
<dbReference type="GO" id="GO:0005886">
    <property type="term" value="C:plasma membrane"/>
    <property type="evidence" value="ECO:0007669"/>
    <property type="project" value="UniProtKB-SubCell"/>
</dbReference>
<dbReference type="InterPro" id="IPR027379">
    <property type="entry name" value="CLS_N"/>
</dbReference>
<keyword evidence="5 13" id="KW-0812">Transmembrane</keyword>
<evidence type="ECO:0000256" key="4">
    <source>
        <dbReference type="ARBA" id="ARBA00022679"/>
    </source>
</evidence>
<dbReference type="InterPro" id="IPR001736">
    <property type="entry name" value="PLipase_D/transphosphatidylase"/>
</dbReference>
<evidence type="ECO:0000256" key="11">
    <source>
        <dbReference type="ARBA" id="ARBA00023264"/>
    </source>
</evidence>
<dbReference type="SUPFAM" id="SSF56024">
    <property type="entry name" value="Phospholipase D/nuclease"/>
    <property type="match status" value="2"/>
</dbReference>
<evidence type="ECO:0000256" key="2">
    <source>
        <dbReference type="ARBA" id="ARBA00022475"/>
    </source>
</evidence>
<evidence type="ECO:0000256" key="13">
    <source>
        <dbReference type="SAM" id="Phobius"/>
    </source>
</evidence>
<dbReference type="EC" id="2.7.8.-" evidence="12"/>
<keyword evidence="4" id="KW-0808">Transferase</keyword>
<evidence type="ECO:0000259" key="14">
    <source>
        <dbReference type="PROSITE" id="PS50035"/>
    </source>
</evidence>
<evidence type="ECO:0000256" key="7">
    <source>
        <dbReference type="ARBA" id="ARBA00022989"/>
    </source>
</evidence>
<dbReference type="InterPro" id="IPR022924">
    <property type="entry name" value="Cardiolipin_synthase"/>
</dbReference>
<organism evidence="15 16">
    <name type="scientific">Blastopirellula marina</name>
    <dbReference type="NCBI Taxonomy" id="124"/>
    <lineage>
        <taxon>Bacteria</taxon>
        <taxon>Pseudomonadati</taxon>
        <taxon>Planctomycetota</taxon>
        <taxon>Planctomycetia</taxon>
        <taxon>Pirellulales</taxon>
        <taxon>Pirellulaceae</taxon>
        <taxon>Blastopirellula</taxon>
    </lineage>
</organism>
<reference evidence="15 16" key="1">
    <citation type="submission" date="2018-02" db="EMBL/GenBank/DDBJ databases">
        <title>Comparative genomes isolates from brazilian mangrove.</title>
        <authorList>
            <person name="Araujo J.E."/>
            <person name="Taketani R.G."/>
            <person name="Silva M.C.P."/>
            <person name="Loureco M.V."/>
            <person name="Andreote F.D."/>
        </authorList>
    </citation>
    <scope>NUCLEOTIDE SEQUENCE [LARGE SCALE GENOMIC DNA]</scope>
    <source>
        <strain evidence="15 16">Nap-Phe MGV</strain>
    </source>
</reference>
<evidence type="ECO:0000256" key="1">
    <source>
        <dbReference type="ARBA" id="ARBA00004651"/>
    </source>
</evidence>
<keyword evidence="9 13" id="KW-0472">Membrane</keyword>
<dbReference type="CDD" id="cd09155">
    <property type="entry name" value="PLDc_PaCLS_like_1"/>
    <property type="match status" value="1"/>
</dbReference>
<dbReference type="SMART" id="SM00155">
    <property type="entry name" value="PLDc"/>
    <property type="match status" value="2"/>
</dbReference>
<name>A0A2S8GL35_9BACT</name>
<dbReference type="RefSeq" id="WP_105336908.1">
    <property type="nucleotide sequence ID" value="NZ_PUHZ01000018.1"/>
</dbReference>
<dbReference type="PANTHER" id="PTHR21248">
    <property type="entry name" value="CARDIOLIPIN SYNTHASE"/>
    <property type="match status" value="1"/>
</dbReference>
<keyword evidence="2" id="KW-1003">Cell membrane</keyword>
<keyword evidence="8" id="KW-0443">Lipid metabolism</keyword>
<gene>
    <name evidence="15" type="primary">cls</name>
    <name evidence="15" type="ORF">C5Y93_18395</name>
</gene>
<accession>A0A2S8GL35</accession>
<dbReference type="Proteomes" id="UP000237819">
    <property type="component" value="Unassembled WGS sequence"/>
</dbReference>
<feature type="domain" description="PLD phosphodiesterase" evidence="14">
    <location>
        <begin position="387"/>
        <end position="414"/>
    </location>
</feature>
<evidence type="ECO:0000256" key="10">
    <source>
        <dbReference type="ARBA" id="ARBA00023209"/>
    </source>
</evidence>
<evidence type="ECO:0000256" key="3">
    <source>
        <dbReference type="ARBA" id="ARBA00022516"/>
    </source>
</evidence>
<feature type="transmembrane region" description="Helical" evidence="13">
    <location>
        <begin position="35"/>
        <end position="56"/>
    </location>
</feature>
<dbReference type="Gene3D" id="3.30.870.10">
    <property type="entry name" value="Endonuclease Chain A"/>
    <property type="match status" value="2"/>
</dbReference>
<sequence>MEWIQEIGLFALAAHSIGIMTAINAIMKTRTSQGAIAWALTLFMFPYVAVPAYWIFGRNRFHGYVEARRSENRGVQHITNEIKGAADEYLVDEELPYALRTFQNLADFPFSRRNSIRLLINGQATFDAIFAAIDKAEKYVLVQFYIMRDDDLGRALQQRLIERAKAGVHVSVLYDEIGSYGLSRKYVHAFREAGIEIVPFHTTKGRGNRFQLNFRNHRKVVVVDGQTAFVGGHNVGDEYMGRDPKFGPWRDTHVELRGPAVQAVQRSFLEDWNWATHELLPVEWVPKPAEDDNQQVLVLPSGPADEFERCTLFFVQSINMAERRIWIASPYFVPDPPVIAALQLAAIRGCDVRIMLPERPDHILVYLSAFSFIAEAAPKGVRFFRYEPGFLHQKVVLIDDDFAAVGTANLDNRSFHLNFEIMIAAADRKFAADVAKMLEEDFTHCREAHADELAQQSYLFRLTVALSRLMAPIQ</sequence>
<evidence type="ECO:0000256" key="12">
    <source>
        <dbReference type="NCBIfam" id="TIGR04265"/>
    </source>
</evidence>
<dbReference type="EMBL" id="PUHZ01000018">
    <property type="protein sequence ID" value="PQO44734.1"/>
    <property type="molecule type" value="Genomic_DNA"/>
</dbReference>
<keyword evidence="6" id="KW-0677">Repeat</keyword>
<evidence type="ECO:0000256" key="6">
    <source>
        <dbReference type="ARBA" id="ARBA00022737"/>
    </source>
</evidence>